<dbReference type="GO" id="GO:0004519">
    <property type="term" value="F:endonuclease activity"/>
    <property type="evidence" value="ECO:0007669"/>
    <property type="project" value="UniProtKB-KW"/>
</dbReference>
<sequence>MPKGPPKRSKMPRGPGGMFLSAQSHPNTSGSSDENENIGSSSDSDTVALESDFELEEDPDYTEDWEGQPQPTTFEERKKMNEEKRAKIAAKKRNAEIRGAEHRLAGPVDNLKALEGYLHALSGDKSKKLKDNFKNGTLKISHEELQRQLEAIKSQGSSGTPEEKQRNIADMFGRAQKRPRAASILSEDDIQKASGMSSGSGRSKRLKIGLLHEEEEESSSDDDIQEISGMSSAPVPEEEEESSSSNESEIVDEVDISPEELESAARQKEGDAAVDSIAIADDIAEWVYTILEDAAPLEPDQLQSLASDGLKAARKKKDYRSTVLFAALVDFYRWMPRMGRLRAALRIAKNHGRGPAFQRVLCAQARFFEANGSLKPSYQGQREKHNGLLDDEGFYLGVLRWLRTLEVGTVNPKLLQKHVNETLLPSLALKKNIITIRQCQRWLWKLGYRRKRHTKGVYWDGHERKDVKQRRKAYLAELEAFEPFRSEFAEPDMVEVMPELGEDDVEHVVIVHDEATVHSNDYDGNHYWLKEGEQVLKKKGRGRLIMISAFLCERYGLLALTEEMVAENEQLTAELRLAITDSTTVIYPDNKAGGDAYWNMQQMIEQLIKAILIARRLFPKAIIHWVFDNSSAHGSLAKDALTATKMNVNPGGKVPEMRDTIIPSDNPHGKGGQSSENGF</sequence>
<comment type="caution">
    <text evidence="2">The sequence shown here is derived from an EMBL/GenBank/DDBJ whole genome shotgun (WGS) entry which is preliminary data.</text>
</comment>
<feature type="compositionally biased region" description="Acidic residues" evidence="1">
    <location>
        <begin position="51"/>
        <end position="66"/>
    </location>
</feature>
<dbReference type="PANTHER" id="PTHR35871:SF1">
    <property type="entry name" value="CXC1-LIKE CYSTEINE CLUSTER ASSOCIATED WITH KDZ TRANSPOSASES DOMAIN-CONTAINING PROTEIN"/>
    <property type="match status" value="1"/>
</dbReference>
<dbReference type="Proteomes" id="UP000623467">
    <property type="component" value="Unassembled WGS sequence"/>
</dbReference>
<accession>A0A8H6XM15</accession>
<keyword evidence="2" id="KW-0378">Hydrolase</keyword>
<evidence type="ECO:0000313" key="3">
    <source>
        <dbReference type="Proteomes" id="UP000623467"/>
    </source>
</evidence>
<dbReference type="AlphaFoldDB" id="A0A8H6XM15"/>
<organism evidence="2 3">
    <name type="scientific">Mycena sanguinolenta</name>
    <dbReference type="NCBI Taxonomy" id="230812"/>
    <lineage>
        <taxon>Eukaryota</taxon>
        <taxon>Fungi</taxon>
        <taxon>Dikarya</taxon>
        <taxon>Basidiomycota</taxon>
        <taxon>Agaricomycotina</taxon>
        <taxon>Agaricomycetes</taxon>
        <taxon>Agaricomycetidae</taxon>
        <taxon>Agaricales</taxon>
        <taxon>Marasmiineae</taxon>
        <taxon>Mycenaceae</taxon>
        <taxon>Mycena</taxon>
    </lineage>
</organism>
<dbReference type="EMBL" id="JACAZH010000024">
    <property type="protein sequence ID" value="KAF7342874.1"/>
    <property type="molecule type" value="Genomic_DNA"/>
</dbReference>
<feature type="region of interest" description="Disordered" evidence="1">
    <location>
        <begin position="1"/>
        <end position="92"/>
    </location>
</feature>
<evidence type="ECO:0000313" key="2">
    <source>
        <dbReference type="EMBL" id="KAF7342874.1"/>
    </source>
</evidence>
<feature type="region of interest" description="Disordered" evidence="1">
    <location>
        <begin position="648"/>
        <end position="679"/>
    </location>
</feature>
<name>A0A8H6XM15_9AGAR</name>
<reference evidence="2" key="1">
    <citation type="submission" date="2020-05" db="EMBL/GenBank/DDBJ databases">
        <title>Mycena genomes resolve the evolution of fungal bioluminescence.</title>
        <authorList>
            <person name="Tsai I.J."/>
        </authorList>
    </citation>
    <scope>NUCLEOTIDE SEQUENCE</scope>
    <source>
        <strain evidence="2">160909Yilan</strain>
    </source>
</reference>
<evidence type="ECO:0000256" key="1">
    <source>
        <dbReference type="SAM" id="MobiDB-lite"/>
    </source>
</evidence>
<protein>
    <submittedName>
        <fullName evidence="2">DDE family endonuclease</fullName>
    </submittedName>
</protein>
<gene>
    <name evidence="2" type="ORF">MSAN_02003800</name>
</gene>
<dbReference type="PANTHER" id="PTHR35871">
    <property type="entry name" value="EXPRESSED PROTEIN"/>
    <property type="match status" value="1"/>
</dbReference>
<keyword evidence="3" id="KW-1185">Reference proteome</keyword>
<feature type="compositionally biased region" description="Basic residues" evidence="1">
    <location>
        <begin position="1"/>
        <end position="11"/>
    </location>
</feature>
<proteinExistence type="predicted"/>
<feature type="compositionally biased region" description="Polar residues" evidence="1">
    <location>
        <begin position="21"/>
        <end position="45"/>
    </location>
</feature>
<dbReference type="OrthoDB" id="6511194at2759"/>
<feature type="region of interest" description="Disordered" evidence="1">
    <location>
        <begin position="149"/>
        <end position="252"/>
    </location>
</feature>
<keyword evidence="2" id="KW-0255">Endonuclease</keyword>
<feature type="compositionally biased region" description="Acidic residues" evidence="1">
    <location>
        <begin position="213"/>
        <end position="225"/>
    </location>
</feature>
<feature type="compositionally biased region" description="Basic and acidic residues" evidence="1">
    <location>
        <begin position="74"/>
        <end position="86"/>
    </location>
</feature>
<keyword evidence="2" id="KW-0540">Nuclease</keyword>